<dbReference type="InterPro" id="IPR019775">
    <property type="entry name" value="WD40_repeat_CS"/>
</dbReference>
<dbReference type="GO" id="GO:0030621">
    <property type="term" value="F:U4 snRNA binding"/>
    <property type="evidence" value="ECO:0007669"/>
    <property type="project" value="TreeGrafter"/>
</dbReference>
<evidence type="ECO:0000256" key="1">
    <source>
        <dbReference type="ARBA" id="ARBA00022574"/>
    </source>
</evidence>
<dbReference type="InterPro" id="IPR020472">
    <property type="entry name" value="WD40_PAC1"/>
</dbReference>
<dbReference type="InterPro" id="IPR011047">
    <property type="entry name" value="Quinoprotein_ADH-like_sf"/>
</dbReference>
<name>A0A3B0X8K8_9ZZZZ</name>
<dbReference type="PANTHER" id="PTHR19846">
    <property type="entry name" value="WD40 REPEAT PROTEIN"/>
    <property type="match status" value="1"/>
</dbReference>
<dbReference type="PRINTS" id="PR00320">
    <property type="entry name" value="GPROTEINBRPT"/>
</dbReference>
<dbReference type="PROSITE" id="PS00678">
    <property type="entry name" value="WD_REPEATS_1"/>
    <property type="match status" value="4"/>
</dbReference>
<dbReference type="PROSITE" id="PS50294">
    <property type="entry name" value="WD_REPEATS_REGION"/>
    <property type="match status" value="2"/>
</dbReference>
<organism evidence="3">
    <name type="scientific">hydrothermal vent metagenome</name>
    <dbReference type="NCBI Taxonomy" id="652676"/>
    <lineage>
        <taxon>unclassified sequences</taxon>
        <taxon>metagenomes</taxon>
        <taxon>ecological metagenomes</taxon>
    </lineage>
</organism>
<dbReference type="InterPro" id="IPR036322">
    <property type="entry name" value="WD40_repeat_dom_sf"/>
</dbReference>
<accession>A0A3B0X8K8</accession>
<dbReference type="GO" id="GO:0017070">
    <property type="term" value="F:U6 snRNA binding"/>
    <property type="evidence" value="ECO:0007669"/>
    <property type="project" value="TreeGrafter"/>
</dbReference>
<dbReference type="SUPFAM" id="SSF50978">
    <property type="entry name" value="WD40 repeat-like"/>
    <property type="match status" value="1"/>
</dbReference>
<dbReference type="Pfam" id="PF00400">
    <property type="entry name" value="WD40"/>
    <property type="match status" value="7"/>
</dbReference>
<dbReference type="InterPro" id="IPR015943">
    <property type="entry name" value="WD40/YVTN_repeat-like_dom_sf"/>
</dbReference>
<dbReference type="SMART" id="SM00320">
    <property type="entry name" value="WD40"/>
    <property type="match status" value="11"/>
</dbReference>
<reference evidence="3" key="1">
    <citation type="submission" date="2018-06" db="EMBL/GenBank/DDBJ databases">
        <authorList>
            <person name="Zhirakovskaya E."/>
        </authorList>
    </citation>
    <scope>NUCLEOTIDE SEQUENCE</scope>
</reference>
<dbReference type="EMBL" id="UOFG01000097">
    <property type="protein sequence ID" value="VAW59792.1"/>
    <property type="molecule type" value="Genomic_DNA"/>
</dbReference>
<gene>
    <name evidence="3" type="ORF">MNBD_GAMMA11-536</name>
</gene>
<evidence type="ECO:0000313" key="3">
    <source>
        <dbReference type="EMBL" id="VAW59792.1"/>
    </source>
</evidence>
<evidence type="ECO:0000256" key="2">
    <source>
        <dbReference type="ARBA" id="ARBA00022737"/>
    </source>
</evidence>
<dbReference type="Gene3D" id="2.130.10.10">
    <property type="entry name" value="YVTN repeat-like/Quinoprotein amine dehydrogenase"/>
    <property type="match status" value="3"/>
</dbReference>
<protein>
    <submittedName>
        <fullName evidence="3">High-affnity carbon uptake protein Hat/HatR</fullName>
    </submittedName>
</protein>
<sequence>MVNTPFFRHRGPVTCAVHVPNSNKIITSGYDNGVALFDIETRDVTLLGYHAHLANRVSVNQSGRYAMSASSDHNLYLWDLCDKKLIQILKGHSNSVEDFVFIDDKLGASVSRDSRVILWNLKTGAIKHIMSGHDRSITAISHFDDKLYTTGTDRTLRTWDLKRGEQSGISGPFGTDTSTCAIDAGHERFILGHDDGTIKIFNLSTGQPITQIQGHHSAIKKIVVSPENGNILSAACDQKIRLWDATTFEKKLTLAFHRSLWERSLNWSTDTDKIVAGTFDGTVLVWDIHSGKCTQELGTEVDNFGNACFNDITSQSDGQVTLVSDDGYVRAGILSKDNAQWLHSVAPDSGRVLMNAVTFCPIQKHVITGAHNHTLYLFNNHRQKLKQMLHIELNEGPINCIRTSELDKHKGEIFVACYSGILAHLSADGQLLNKIPAHETTIRALALHPVYPIGVSCCTEGVLASWHYSGKLVKEYTGHNATINDVDIDPSGRFIASAGCDASLKIHGLEDAVLYHNIPLGQHTPTSLHFVSPYVVLVGNCRGDVLRVSLNNGSITQQSIAHNGISAIVRHGEHFAMSSYDGTVYLVEARQLTLLNSLRSMVQQVRTPEFI</sequence>
<keyword evidence="2" id="KW-0677">Repeat</keyword>
<dbReference type="GO" id="GO:0000398">
    <property type="term" value="P:mRNA splicing, via spliceosome"/>
    <property type="evidence" value="ECO:0007669"/>
    <property type="project" value="TreeGrafter"/>
</dbReference>
<dbReference type="PANTHER" id="PTHR19846:SF0">
    <property type="entry name" value="PRE-MRNA PROCESSING FACTOR 4"/>
    <property type="match status" value="1"/>
</dbReference>
<dbReference type="AlphaFoldDB" id="A0A3B0X8K8"/>
<dbReference type="PROSITE" id="PS50082">
    <property type="entry name" value="WD_REPEATS_2"/>
    <property type="match status" value="6"/>
</dbReference>
<keyword evidence="1" id="KW-0853">WD repeat</keyword>
<proteinExistence type="predicted"/>
<dbReference type="CDD" id="cd00200">
    <property type="entry name" value="WD40"/>
    <property type="match status" value="1"/>
</dbReference>
<dbReference type="GO" id="GO:0046540">
    <property type="term" value="C:U4/U6 x U5 tri-snRNP complex"/>
    <property type="evidence" value="ECO:0007669"/>
    <property type="project" value="TreeGrafter"/>
</dbReference>
<dbReference type="InterPro" id="IPR001680">
    <property type="entry name" value="WD40_rpt"/>
</dbReference>
<dbReference type="SUPFAM" id="SSF50998">
    <property type="entry name" value="Quinoprotein alcohol dehydrogenase-like"/>
    <property type="match status" value="1"/>
</dbReference>